<evidence type="ECO:0000256" key="4">
    <source>
        <dbReference type="ARBA" id="ARBA00022692"/>
    </source>
</evidence>
<keyword evidence="5" id="KW-0547">Nucleotide-binding</keyword>
<evidence type="ECO:0000256" key="9">
    <source>
        <dbReference type="SAM" id="Phobius"/>
    </source>
</evidence>
<dbReference type="InterPro" id="IPR036640">
    <property type="entry name" value="ABC1_TM_sf"/>
</dbReference>
<feature type="transmembrane region" description="Helical" evidence="9">
    <location>
        <begin position="262"/>
        <end position="283"/>
    </location>
</feature>
<evidence type="ECO:0000256" key="8">
    <source>
        <dbReference type="ARBA" id="ARBA00023136"/>
    </source>
</evidence>
<evidence type="ECO:0000256" key="1">
    <source>
        <dbReference type="ARBA" id="ARBA00004651"/>
    </source>
</evidence>
<dbReference type="PROSITE" id="PS50929">
    <property type="entry name" value="ABC_TM1F"/>
    <property type="match status" value="1"/>
</dbReference>
<name>A0A081C4N1_VECG1</name>
<dbReference type="GO" id="GO:0015421">
    <property type="term" value="F:ABC-type oligopeptide transporter activity"/>
    <property type="evidence" value="ECO:0007669"/>
    <property type="project" value="TreeGrafter"/>
</dbReference>
<gene>
    <name evidence="12" type="ORF">U27_06521</name>
</gene>
<feature type="transmembrane region" description="Helical" evidence="9">
    <location>
        <begin position="81"/>
        <end position="99"/>
    </location>
</feature>
<dbReference type="Gene3D" id="1.20.1560.10">
    <property type="entry name" value="ABC transporter type 1, transmembrane domain"/>
    <property type="match status" value="1"/>
</dbReference>
<keyword evidence="13" id="KW-1185">Reference proteome</keyword>
<dbReference type="Gene3D" id="3.40.50.300">
    <property type="entry name" value="P-loop containing nucleotide triphosphate hydrolases"/>
    <property type="match status" value="1"/>
</dbReference>
<proteinExistence type="predicted"/>
<dbReference type="Pfam" id="PF00664">
    <property type="entry name" value="ABC_membrane"/>
    <property type="match status" value="1"/>
</dbReference>
<dbReference type="SUPFAM" id="SSF52540">
    <property type="entry name" value="P-loop containing nucleoside triphosphate hydrolases"/>
    <property type="match status" value="1"/>
</dbReference>
<accession>A0A081C4N1</accession>
<keyword evidence="8 9" id="KW-0472">Membrane</keyword>
<dbReference type="eggNOG" id="COG1132">
    <property type="taxonomic scope" value="Bacteria"/>
</dbReference>
<dbReference type="GO" id="GO:0016887">
    <property type="term" value="F:ATP hydrolysis activity"/>
    <property type="evidence" value="ECO:0007669"/>
    <property type="project" value="InterPro"/>
</dbReference>
<evidence type="ECO:0000313" key="12">
    <source>
        <dbReference type="EMBL" id="GAK59536.1"/>
    </source>
</evidence>
<evidence type="ECO:0000256" key="5">
    <source>
        <dbReference type="ARBA" id="ARBA00022741"/>
    </source>
</evidence>
<feature type="domain" description="ABC transmembrane type-1" evidence="11">
    <location>
        <begin position="25"/>
        <end position="328"/>
    </location>
</feature>
<evidence type="ECO:0000313" key="13">
    <source>
        <dbReference type="Proteomes" id="UP000030661"/>
    </source>
</evidence>
<feature type="transmembrane region" description="Helical" evidence="9">
    <location>
        <begin position="21"/>
        <end position="45"/>
    </location>
</feature>
<dbReference type="InterPro" id="IPR039421">
    <property type="entry name" value="Type_1_exporter"/>
</dbReference>
<feature type="transmembrane region" description="Helical" evidence="9">
    <location>
        <begin position="157"/>
        <end position="179"/>
    </location>
</feature>
<evidence type="ECO:0000256" key="6">
    <source>
        <dbReference type="ARBA" id="ARBA00022840"/>
    </source>
</evidence>
<dbReference type="FunFam" id="3.40.50.300:FF:000221">
    <property type="entry name" value="Multidrug ABC transporter ATP-binding protein"/>
    <property type="match status" value="1"/>
</dbReference>
<dbReference type="PANTHER" id="PTHR43394:SF1">
    <property type="entry name" value="ATP-BINDING CASSETTE SUB-FAMILY B MEMBER 10, MITOCHONDRIAL"/>
    <property type="match status" value="1"/>
</dbReference>
<dbReference type="Proteomes" id="UP000030661">
    <property type="component" value="Unassembled WGS sequence"/>
</dbReference>
<dbReference type="InterPro" id="IPR011527">
    <property type="entry name" value="ABC1_TM_dom"/>
</dbReference>
<keyword evidence="4 9" id="KW-0812">Transmembrane</keyword>
<dbReference type="EMBL" id="DF820470">
    <property type="protein sequence ID" value="GAK59536.1"/>
    <property type="molecule type" value="Genomic_DNA"/>
</dbReference>
<evidence type="ECO:0000259" key="11">
    <source>
        <dbReference type="PROSITE" id="PS50929"/>
    </source>
</evidence>
<keyword evidence="2" id="KW-0813">Transport</keyword>
<evidence type="ECO:0000256" key="2">
    <source>
        <dbReference type="ARBA" id="ARBA00022448"/>
    </source>
</evidence>
<feature type="transmembrane region" description="Helical" evidence="9">
    <location>
        <begin position="185"/>
        <end position="204"/>
    </location>
</feature>
<dbReference type="SMART" id="SM00382">
    <property type="entry name" value="AAA"/>
    <property type="match status" value="1"/>
</dbReference>
<sequence>MIKKGRLQQVTLLWDFMRGNRVLYAGSIAAIGLATGFGLLAPLVLRATIDSIIGDKPLSETLIWLRRLIESAGGKEVLVRNLWMCSLTVIALAIAEGVFQYLKGRWSAIAAESTAQHIRDRVYDHLQHLHYNYHVNAETGDLIQRCTSDVDTIRQFLAVQFVEVGRALFIIVTVIPLMFALDQRMALVTMAIIPIIFGFAYLFFLKVQKVFQASDEAEGRMSTVLQENLSGVRVVRAFTRQVYEIEKFDQTNQDYRDTTYRLIRLLAVYWLVSAFLGMTQFGIVLICGAYWAAKGLISLGTLVVFIAYVDQIIRPVRQMGRVLTDMGKALVALKRIQEILAEPTESVEQAQTKPPIHGNLEFRNVSFEYEPGKPVLQDISFRIQSGQTVAILGPTGSGKTALVHLLARLYDYQQGSITLDGVELKEIDKHWLRKHVGLVLQEPFLFSKTVKENIRLARNNTQDAEIFDAARMASLHEVILQFEQGYETAVGEKGVTLSGGQKQRMAIARTLIRHCPILIFDDSLSAVDTETDAVIRHAIRSRNYATTFMISHRIATLAEADLILVLDGGRLVQAGSHAELIRQEGLYRRIWTIQSELEDELTQEMALPEHPQNVEDLGVRFYTPESLHRQHCEV</sequence>
<feature type="transmembrane region" description="Helical" evidence="9">
    <location>
        <begin position="289"/>
        <end position="309"/>
    </location>
</feature>
<evidence type="ECO:0000256" key="7">
    <source>
        <dbReference type="ARBA" id="ARBA00022989"/>
    </source>
</evidence>
<dbReference type="InterPro" id="IPR003439">
    <property type="entry name" value="ABC_transporter-like_ATP-bd"/>
</dbReference>
<organism evidence="12">
    <name type="scientific">Vecturithrix granuli</name>
    <dbReference type="NCBI Taxonomy" id="1499967"/>
    <lineage>
        <taxon>Bacteria</taxon>
        <taxon>Candidatus Moduliflexota</taxon>
        <taxon>Candidatus Vecturitrichia</taxon>
        <taxon>Candidatus Vecturitrichales</taxon>
        <taxon>Candidatus Vecturitrichaceae</taxon>
        <taxon>Candidatus Vecturithrix</taxon>
    </lineage>
</organism>
<keyword evidence="7 9" id="KW-1133">Transmembrane helix</keyword>
<dbReference type="SUPFAM" id="SSF90123">
    <property type="entry name" value="ABC transporter transmembrane region"/>
    <property type="match status" value="1"/>
</dbReference>
<dbReference type="PROSITE" id="PS50893">
    <property type="entry name" value="ABC_TRANSPORTER_2"/>
    <property type="match status" value="1"/>
</dbReference>
<dbReference type="InterPro" id="IPR003593">
    <property type="entry name" value="AAA+_ATPase"/>
</dbReference>
<keyword evidence="3" id="KW-1003">Cell membrane</keyword>
<dbReference type="InterPro" id="IPR017871">
    <property type="entry name" value="ABC_transporter-like_CS"/>
</dbReference>
<dbReference type="PROSITE" id="PS00211">
    <property type="entry name" value="ABC_TRANSPORTER_1"/>
    <property type="match status" value="1"/>
</dbReference>
<dbReference type="Pfam" id="PF00005">
    <property type="entry name" value="ABC_tran"/>
    <property type="match status" value="1"/>
</dbReference>
<feature type="domain" description="ABC transporter" evidence="10">
    <location>
        <begin position="360"/>
        <end position="593"/>
    </location>
</feature>
<dbReference type="GO" id="GO:0005524">
    <property type="term" value="F:ATP binding"/>
    <property type="evidence" value="ECO:0007669"/>
    <property type="project" value="UniProtKB-KW"/>
</dbReference>
<keyword evidence="6" id="KW-0067">ATP-binding</keyword>
<reference evidence="12" key="1">
    <citation type="journal article" date="2015" name="PeerJ">
        <title>First genomic representation of candidate bacterial phylum KSB3 points to enhanced environmental sensing as a trigger of wastewater bulking.</title>
        <authorList>
            <person name="Sekiguchi Y."/>
            <person name="Ohashi A."/>
            <person name="Parks D.H."/>
            <person name="Yamauchi T."/>
            <person name="Tyson G.W."/>
            <person name="Hugenholtz P."/>
        </authorList>
    </citation>
    <scope>NUCLEOTIDE SEQUENCE [LARGE SCALE GENOMIC DNA]</scope>
</reference>
<evidence type="ECO:0000259" key="10">
    <source>
        <dbReference type="PROSITE" id="PS50893"/>
    </source>
</evidence>
<evidence type="ECO:0000256" key="3">
    <source>
        <dbReference type="ARBA" id="ARBA00022475"/>
    </source>
</evidence>
<dbReference type="AlphaFoldDB" id="A0A081C4N1"/>
<comment type="subcellular location">
    <subcellularLocation>
        <location evidence="1">Cell membrane</location>
        <topology evidence="1">Multi-pass membrane protein</topology>
    </subcellularLocation>
</comment>
<protein>
    <submittedName>
        <fullName evidence="12">ABC transporter related</fullName>
    </submittedName>
</protein>
<dbReference type="STRING" id="1499967.U27_06521"/>
<dbReference type="HOGENOM" id="CLU_000604_84_3_0"/>
<dbReference type="InterPro" id="IPR027417">
    <property type="entry name" value="P-loop_NTPase"/>
</dbReference>
<dbReference type="GO" id="GO:0005886">
    <property type="term" value="C:plasma membrane"/>
    <property type="evidence" value="ECO:0007669"/>
    <property type="project" value="UniProtKB-SubCell"/>
</dbReference>
<dbReference type="PANTHER" id="PTHR43394">
    <property type="entry name" value="ATP-DEPENDENT PERMEASE MDL1, MITOCHONDRIAL"/>
    <property type="match status" value="1"/>
</dbReference>
<dbReference type="CDD" id="cd18542">
    <property type="entry name" value="ABC_6TM_YknU_like"/>
    <property type="match status" value="1"/>
</dbReference>